<proteinExistence type="predicted"/>
<protein>
    <submittedName>
        <fullName evidence="1">Uncharacterized protein</fullName>
    </submittedName>
</protein>
<sequence>MNIVKIANYAFSFYFFNFAFKNLYPEKYNNLIMNVSYCGIYFFTTVQMKLIQTRRYIVNKYNSFLLFFPFMKKYINNISEYFVKTQDIEYIRDGTVIETSSKKWLIQNYKKVDPDENAINKMTIYTNRINKKVLSIVPFEESHYNCEKTSYNFILIEVIIKSEIQKIDLSSDLYNYMLVDNVINKDFVIYFLKKHYPKFVKNVNYYYSGNLDKYIIKILDQDVNEIILNQYNYLTLKKDDYKISSIKDVNN</sequence>
<dbReference type="EMBL" id="MN740167">
    <property type="protein sequence ID" value="QHT91662.1"/>
    <property type="molecule type" value="Genomic_DNA"/>
</dbReference>
<dbReference type="AlphaFoldDB" id="A0A6C0IFG5"/>
<organism evidence="1">
    <name type="scientific">viral metagenome</name>
    <dbReference type="NCBI Taxonomy" id="1070528"/>
    <lineage>
        <taxon>unclassified sequences</taxon>
        <taxon>metagenomes</taxon>
        <taxon>organismal metagenomes</taxon>
    </lineage>
</organism>
<reference evidence="1" key="1">
    <citation type="journal article" date="2020" name="Nature">
        <title>Giant virus diversity and host interactions through global metagenomics.</title>
        <authorList>
            <person name="Schulz F."/>
            <person name="Roux S."/>
            <person name="Paez-Espino D."/>
            <person name="Jungbluth S."/>
            <person name="Walsh D.A."/>
            <person name="Denef V.J."/>
            <person name="McMahon K.D."/>
            <person name="Konstantinidis K.T."/>
            <person name="Eloe-Fadrosh E.A."/>
            <person name="Kyrpides N.C."/>
            <person name="Woyke T."/>
        </authorList>
    </citation>
    <scope>NUCLEOTIDE SEQUENCE</scope>
    <source>
        <strain evidence="1">GVMAG-M-3300023184-86</strain>
    </source>
</reference>
<accession>A0A6C0IFG5</accession>
<name>A0A6C0IFG5_9ZZZZ</name>
<evidence type="ECO:0000313" key="1">
    <source>
        <dbReference type="EMBL" id="QHT91662.1"/>
    </source>
</evidence>